<feature type="domain" description="Restriction endonuclease type II-like" evidence="1">
    <location>
        <begin position="80"/>
        <end position="176"/>
    </location>
</feature>
<dbReference type="STRING" id="1267564.SAMN05192561_1262"/>
<sequence>MSFGPLNHTGGERRLNVAVTRAKEHITVVASLTPGDIDLQRTGARGVEDFKHYLEYARHGEEALTRADSEPQMLHFDSEFEEAVYTALEKRGYDVVTQVQSSGYSIDLAIRHPEKPGKYVLGIECDGAAYHSSKTARDRDRTRQAVLEDLGWTIHRIWSPDWASNKERELDAIEERVSDVIDGIAPDGGASTVEVQPVEVDAIPEDERGGIQDSLSDWQVPEVNTTRDRSFDDISRQSLTKVISWTISEYGPLPRETLFRTTISRWKISRLGKNIRQQLSDVVLRMNNKGDVALYDGFVWPGDRPDSIAVRQNTDESDRSIVDIPLEELAKAGYLILEAGTKMTRDDLLLEIARLIGYQRTGANIQNRIDSAIELLLETKCAVSQDGETIEYRDIDADERLLDQIYQ</sequence>
<keyword evidence="3" id="KW-1185">Reference proteome</keyword>
<keyword evidence="2" id="KW-0378">Hydrolase</keyword>
<dbReference type="Pfam" id="PF18741">
    <property type="entry name" value="MTES_1575"/>
    <property type="match status" value="1"/>
</dbReference>
<dbReference type="Gene3D" id="3.40.960.10">
    <property type="entry name" value="VSR Endonuclease"/>
    <property type="match status" value="1"/>
</dbReference>
<name>A0A1H6JVR8_9EURY</name>
<dbReference type="FunFam" id="3.40.960.10:FF:000002">
    <property type="entry name" value="DNA helicase related protein"/>
    <property type="match status" value="1"/>
</dbReference>
<gene>
    <name evidence="2" type="ORF">SAMN05192561_1262</name>
</gene>
<reference evidence="2 3" key="1">
    <citation type="submission" date="2016-10" db="EMBL/GenBank/DDBJ databases">
        <authorList>
            <person name="de Groot N.N."/>
        </authorList>
    </citation>
    <scope>NUCLEOTIDE SEQUENCE [LARGE SCALE GENOMIC DNA]</scope>
    <source>
        <strain evidence="2 3">IBRC-M10418</strain>
    </source>
</reference>
<protein>
    <submittedName>
        <fullName evidence="2">Very-short-patch-repair endonuclease</fullName>
    </submittedName>
</protein>
<dbReference type="GO" id="GO:0004519">
    <property type="term" value="F:endonuclease activity"/>
    <property type="evidence" value="ECO:0007669"/>
    <property type="project" value="UniProtKB-KW"/>
</dbReference>
<dbReference type="Proteomes" id="UP000199215">
    <property type="component" value="Unassembled WGS sequence"/>
</dbReference>
<accession>A0A1H6JVR8</accession>
<evidence type="ECO:0000259" key="1">
    <source>
        <dbReference type="Pfam" id="PF18741"/>
    </source>
</evidence>
<evidence type="ECO:0000313" key="2">
    <source>
        <dbReference type="EMBL" id="SEH66760.1"/>
    </source>
</evidence>
<dbReference type="SUPFAM" id="SSF52980">
    <property type="entry name" value="Restriction endonuclease-like"/>
    <property type="match status" value="1"/>
</dbReference>
<keyword evidence="2" id="KW-0255">Endonuclease</keyword>
<dbReference type="EMBL" id="FNWU01000026">
    <property type="protein sequence ID" value="SEH66760.1"/>
    <property type="molecule type" value="Genomic_DNA"/>
</dbReference>
<dbReference type="AlphaFoldDB" id="A0A1H6JVR8"/>
<keyword evidence="2" id="KW-0540">Nuclease</keyword>
<organism evidence="2 3">
    <name type="scientific">Halopenitus malekzadehii</name>
    <dbReference type="NCBI Taxonomy" id="1267564"/>
    <lineage>
        <taxon>Archaea</taxon>
        <taxon>Methanobacteriati</taxon>
        <taxon>Methanobacteriota</taxon>
        <taxon>Stenosarchaea group</taxon>
        <taxon>Halobacteria</taxon>
        <taxon>Halobacteriales</taxon>
        <taxon>Haloferacaceae</taxon>
        <taxon>Halopenitus</taxon>
    </lineage>
</organism>
<dbReference type="InterPro" id="IPR011335">
    <property type="entry name" value="Restrct_endonuc-II-like"/>
</dbReference>
<dbReference type="OrthoDB" id="319170at2157"/>
<dbReference type="RefSeq" id="WP_143040917.1">
    <property type="nucleotide sequence ID" value="NZ_FNWU01000026.1"/>
</dbReference>
<proteinExistence type="predicted"/>
<evidence type="ECO:0000313" key="3">
    <source>
        <dbReference type="Proteomes" id="UP000199215"/>
    </source>
</evidence>
<dbReference type="InterPro" id="IPR049468">
    <property type="entry name" value="Restrct_endonuc-II-like_dom"/>
</dbReference>